<comment type="caution">
    <text evidence="3">The sequence shown here is derived from an EMBL/GenBank/DDBJ whole genome shotgun (WGS) entry which is preliminary data.</text>
</comment>
<protein>
    <recommendedName>
        <fullName evidence="2">Zinc finger C3HC4 RING-type domain-containing protein</fullName>
    </recommendedName>
</protein>
<organism evidence="3 4">
    <name type="scientific">Paramecium octaurelia</name>
    <dbReference type="NCBI Taxonomy" id="43137"/>
    <lineage>
        <taxon>Eukaryota</taxon>
        <taxon>Sar</taxon>
        <taxon>Alveolata</taxon>
        <taxon>Ciliophora</taxon>
        <taxon>Intramacronucleata</taxon>
        <taxon>Oligohymenophorea</taxon>
        <taxon>Peniculida</taxon>
        <taxon>Parameciidae</taxon>
        <taxon>Paramecium</taxon>
    </lineage>
</organism>
<dbReference type="Pfam" id="PF00097">
    <property type="entry name" value="zf-C3HC4"/>
    <property type="match status" value="1"/>
</dbReference>
<name>A0A8S1XXC2_PAROT</name>
<sequence>MKVTYKKQDYNVGYPKSLSKMKKQLQKQIPELAQRELIIMKVITQDQKKLIEQNNYQEVVQSYKKNQGPILKCYILIDFLQLLNFPISQQKQQLELEVYKQKYDKLKSTASSQGSNQQITCRLEQSCTSEEQNQQKEQVLSRSISENIAHQSVVQAQITQSNSLMNEKQSQKIQVVECQIYEIQNMSQMDIRQNAETIFSSINPNCYLCIQNIKQNPYFLSCLHVYHEPCLKEFLTNQIQKMGSKLFCQCNSQITHPCQILKTLDLNNLYAKLLNNQLNEIKSKYKSIKRCPSKGCSFFVINTNNTISKSFCPLCLMQVILE</sequence>
<keyword evidence="4" id="KW-1185">Reference proteome</keyword>
<dbReference type="GO" id="GO:0046872">
    <property type="term" value="F:metal ion binding"/>
    <property type="evidence" value="ECO:0007669"/>
    <property type="project" value="UniProtKB-KW"/>
</dbReference>
<proteinExistence type="predicted"/>
<dbReference type="InterPro" id="IPR018957">
    <property type="entry name" value="Znf_C3HC4_RING-type"/>
</dbReference>
<gene>
    <name evidence="3" type="ORF">POCTA_138.1.T1370108</name>
</gene>
<accession>A0A8S1XXC2</accession>
<dbReference type="Proteomes" id="UP000683925">
    <property type="component" value="Unassembled WGS sequence"/>
</dbReference>
<dbReference type="AlphaFoldDB" id="A0A8S1XXC2"/>
<evidence type="ECO:0000259" key="2">
    <source>
        <dbReference type="Pfam" id="PF00097"/>
    </source>
</evidence>
<reference evidence="3" key="1">
    <citation type="submission" date="2021-01" db="EMBL/GenBank/DDBJ databases">
        <authorList>
            <consortium name="Genoscope - CEA"/>
            <person name="William W."/>
        </authorList>
    </citation>
    <scope>NUCLEOTIDE SEQUENCE</scope>
</reference>
<dbReference type="EMBL" id="CAJJDP010000138">
    <property type="protein sequence ID" value="CAD8206231.1"/>
    <property type="molecule type" value="Genomic_DNA"/>
</dbReference>
<evidence type="ECO:0000313" key="3">
    <source>
        <dbReference type="EMBL" id="CAD8206231.1"/>
    </source>
</evidence>
<evidence type="ECO:0000256" key="1">
    <source>
        <dbReference type="ARBA" id="ARBA00022723"/>
    </source>
</evidence>
<evidence type="ECO:0000313" key="4">
    <source>
        <dbReference type="Proteomes" id="UP000683925"/>
    </source>
</evidence>
<keyword evidence="1" id="KW-0479">Metal-binding</keyword>
<feature type="domain" description="Zinc finger C3HC4 RING-type" evidence="2">
    <location>
        <begin position="206"/>
        <end position="239"/>
    </location>
</feature>
<dbReference type="OMA" id="YKKNQGP"/>
<dbReference type="OrthoDB" id="6516538at2759"/>